<keyword evidence="3 6" id="KW-0812">Transmembrane</keyword>
<comment type="subcellular location">
    <subcellularLocation>
        <location evidence="1">Cell membrane</location>
        <topology evidence="1">Multi-pass membrane protein</topology>
    </subcellularLocation>
</comment>
<dbReference type="EMBL" id="JSZA02000012">
    <property type="protein sequence ID" value="KHD05976.1"/>
    <property type="molecule type" value="Genomic_DNA"/>
</dbReference>
<proteinExistence type="predicted"/>
<feature type="transmembrane region" description="Helical" evidence="6">
    <location>
        <begin position="308"/>
        <end position="328"/>
    </location>
</feature>
<feature type="transmembrane region" description="Helical" evidence="6">
    <location>
        <begin position="401"/>
        <end position="418"/>
    </location>
</feature>
<keyword evidence="8" id="KW-1185">Reference proteome</keyword>
<evidence type="ECO:0000256" key="3">
    <source>
        <dbReference type="ARBA" id="ARBA00022692"/>
    </source>
</evidence>
<evidence type="ECO:0000256" key="4">
    <source>
        <dbReference type="ARBA" id="ARBA00022989"/>
    </source>
</evidence>
<feature type="transmembrane region" description="Helical" evidence="6">
    <location>
        <begin position="158"/>
        <end position="177"/>
    </location>
</feature>
<protein>
    <recommendedName>
        <fullName evidence="9">Polysaccharide biosynthesis protein C-terminal domain-containing protein</fullName>
    </recommendedName>
</protein>
<dbReference type="GO" id="GO:0005886">
    <property type="term" value="C:plasma membrane"/>
    <property type="evidence" value="ECO:0007669"/>
    <property type="project" value="UniProtKB-SubCell"/>
</dbReference>
<keyword evidence="2" id="KW-1003">Cell membrane</keyword>
<gene>
    <name evidence="7" type="ORF">PN36_04325</name>
</gene>
<dbReference type="PANTHER" id="PTHR30250">
    <property type="entry name" value="PST FAMILY PREDICTED COLANIC ACID TRANSPORTER"/>
    <property type="match status" value="1"/>
</dbReference>
<dbReference type="InterPro" id="IPR050833">
    <property type="entry name" value="Poly_Biosynth_Transport"/>
</dbReference>
<feature type="transmembrane region" description="Helical" evidence="6">
    <location>
        <begin position="348"/>
        <end position="366"/>
    </location>
</feature>
<evidence type="ECO:0000256" key="2">
    <source>
        <dbReference type="ARBA" id="ARBA00022475"/>
    </source>
</evidence>
<sequence>MIYSKHRFKKAVYHFLVGKMVQSGASLVLLLLLVRVLNLEAYGIYVTIYGMVEFLFVASSFGLMQAPLRFIPEIITNGKKPDFQRFIITLFSLRVFSLVIISTILFFNVTSLALWLNISHNYHNALYLGILLIFLIFVFRFSATILEAQMEQKEAQLLRALGPLLRVGLIIIALFYYSTGEFTLTDALLIDVLVFFILVLLTSYRCYIWTKNRELGEKQSFQFGQVWLFMRDISGVNLLRSFGTMGSVTLIIASTLGVMEAGLFVFIQQLVNKSLRKKMPSVMFRNLIMPMLVSRYKKTGNSEKVQRVANLLMLLNLIPVGIGITLAVSQGDKLIELLSGGKYLDAGWFLMLFIIILGAKSQGSVLEMLMMIFDKTKWLFYTSIIMSITAPVVYLTSQFGLLSVIITLLFMVYLQNILRFIILRQYLPHLGVAYTTLIRLAIAIFISAATSLFINNFYIACVIGIMTYLVMLVVIKPISKTEFELFKNMGIGRSLKIFQLITQK</sequence>
<evidence type="ECO:0000313" key="8">
    <source>
        <dbReference type="Proteomes" id="UP000030428"/>
    </source>
</evidence>
<dbReference type="Proteomes" id="UP000030428">
    <property type="component" value="Unassembled WGS sequence"/>
</dbReference>
<keyword evidence="5 6" id="KW-0472">Membrane</keyword>
<comment type="caution">
    <text evidence="7">The sequence shown here is derived from an EMBL/GenBank/DDBJ whole genome shotgun (WGS) entry which is preliminary data.</text>
</comment>
<feature type="transmembrane region" description="Helical" evidence="6">
    <location>
        <begin position="42"/>
        <end position="64"/>
    </location>
</feature>
<feature type="transmembrane region" description="Helical" evidence="6">
    <location>
        <begin position="457"/>
        <end position="475"/>
    </location>
</feature>
<feature type="transmembrane region" description="Helical" evidence="6">
    <location>
        <begin position="126"/>
        <end position="146"/>
    </location>
</feature>
<accession>A0A0A6RQ34</accession>
<feature type="transmembrane region" description="Helical" evidence="6">
    <location>
        <begin position="378"/>
        <end position="395"/>
    </location>
</feature>
<dbReference type="PANTHER" id="PTHR30250:SF11">
    <property type="entry name" value="O-ANTIGEN TRANSPORTER-RELATED"/>
    <property type="match status" value="1"/>
</dbReference>
<feature type="transmembrane region" description="Helical" evidence="6">
    <location>
        <begin position="12"/>
        <end position="36"/>
    </location>
</feature>
<evidence type="ECO:0008006" key="9">
    <source>
        <dbReference type="Google" id="ProtNLM"/>
    </source>
</evidence>
<feature type="transmembrane region" description="Helical" evidence="6">
    <location>
        <begin position="189"/>
        <end position="208"/>
    </location>
</feature>
<organism evidence="7 8">
    <name type="scientific">Candidatus Thiomargarita nelsonii</name>
    <dbReference type="NCBI Taxonomy" id="1003181"/>
    <lineage>
        <taxon>Bacteria</taxon>
        <taxon>Pseudomonadati</taxon>
        <taxon>Pseudomonadota</taxon>
        <taxon>Gammaproteobacteria</taxon>
        <taxon>Thiotrichales</taxon>
        <taxon>Thiotrichaceae</taxon>
        <taxon>Thiomargarita</taxon>
    </lineage>
</organism>
<feature type="transmembrane region" description="Helical" evidence="6">
    <location>
        <begin position="85"/>
        <end position="106"/>
    </location>
</feature>
<reference evidence="7 8" key="1">
    <citation type="journal article" date="2016" name="Front. Microbiol.">
        <title>Single-Cell (Meta-)Genomics of a Dimorphic Candidatus Thiomargarita nelsonii Reveals Genomic Plasticity.</title>
        <authorList>
            <person name="Flood B.E."/>
            <person name="Fliss P."/>
            <person name="Jones D.S."/>
            <person name="Dick G.J."/>
            <person name="Jain S."/>
            <person name="Kaster A.K."/>
            <person name="Winkel M."/>
            <person name="Mussmann M."/>
            <person name="Bailey J."/>
        </authorList>
    </citation>
    <scope>NUCLEOTIDE SEQUENCE [LARGE SCALE GENOMIC DNA]</scope>
    <source>
        <strain evidence="7">Hydrate Ridge</strain>
    </source>
</reference>
<evidence type="ECO:0000256" key="6">
    <source>
        <dbReference type="SAM" id="Phobius"/>
    </source>
</evidence>
<name>A0A0A6RQ34_9GAMM</name>
<evidence type="ECO:0000256" key="5">
    <source>
        <dbReference type="ARBA" id="ARBA00023136"/>
    </source>
</evidence>
<evidence type="ECO:0000313" key="7">
    <source>
        <dbReference type="EMBL" id="KHD05976.1"/>
    </source>
</evidence>
<feature type="transmembrane region" description="Helical" evidence="6">
    <location>
        <begin position="430"/>
        <end position="451"/>
    </location>
</feature>
<evidence type="ECO:0000256" key="1">
    <source>
        <dbReference type="ARBA" id="ARBA00004651"/>
    </source>
</evidence>
<keyword evidence="4 6" id="KW-1133">Transmembrane helix</keyword>
<dbReference type="AlphaFoldDB" id="A0A0A6RQ34"/>